<dbReference type="Proteomes" id="UP000321083">
    <property type="component" value="Unassembled WGS sequence"/>
</dbReference>
<reference evidence="1 2" key="2">
    <citation type="submission" date="2019-08" db="EMBL/GenBank/DDBJ databases">
        <authorList>
            <person name="Henke P."/>
        </authorList>
    </citation>
    <scope>NUCLEOTIDE SEQUENCE [LARGE SCALE GENOMIC DNA]</scope>
    <source>
        <strain evidence="1">Phe10_nw2017</strain>
    </source>
</reference>
<gene>
    <name evidence="1" type="ORF">E3A20_21710</name>
</gene>
<dbReference type="EMBL" id="SRHE01000544">
    <property type="protein sequence ID" value="TWW08699.1"/>
    <property type="molecule type" value="Genomic_DNA"/>
</dbReference>
<proteinExistence type="predicted"/>
<keyword evidence="2" id="KW-1185">Reference proteome</keyword>
<sequence length="46" mass="5111">WTMGKPPKRKSPLFLSKQGGDKIAAKLTRDRIAATLQGAKIILLEY</sequence>
<name>A0A5C6M3M2_9PLAN</name>
<evidence type="ECO:0000313" key="1">
    <source>
        <dbReference type="EMBL" id="TWW08699.1"/>
    </source>
</evidence>
<dbReference type="AlphaFoldDB" id="A0A5C6M3M2"/>
<reference evidence="1 2" key="1">
    <citation type="submission" date="2019-08" db="EMBL/GenBank/DDBJ databases">
        <title>100 year-old enigma solved: identification of Planctomyces bekefii, the type genus and species of the phylum Planctomycetes.</title>
        <authorList>
            <person name="Svetlana D.N."/>
            <person name="Overmann J."/>
        </authorList>
    </citation>
    <scope>NUCLEOTIDE SEQUENCE [LARGE SCALE GENOMIC DNA]</scope>
    <source>
        <strain evidence="1">Phe10_nw2017</strain>
    </source>
</reference>
<protein>
    <submittedName>
        <fullName evidence="1">Uncharacterized protein</fullName>
    </submittedName>
</protein>
<feature type="non-terminal residue" evidence="1">
    <location>
        <position position="1"/>
    </location>
</feature>
<accession>A0A5C6M3M2</accession>
<comment type="caution">
    <text evidence="1">The sequence shown here is derived from an EMBL/GenBank/DDBJ whole genome shotgun (WGS) entry which is preliminary data.</text>
</comment>
<organism evidence="1 2">
    <name type="scientific">Planctomyces bekefii</name>
    <dbReference type="NCBI Taxonomy" id="1653850"/>
    <lineage>
        <taxon>Bacteria</taxon>
        <taxon>Pseudomonadati</taxon>
        <taxon>Planctomycetota</taxon>
        <taxon>Planctomycetia</taxon>
        <taxon>Planctomycetales</taxon>
        <taxon>Planctomycetaceae</taxon>
        <taxon>Planctomyces</taxon>
    </lineage>
</organism>
<evidence type="ECO:0000313" key="2">
    <source>
        <dbReference type="Proteomes" id="UP000321083"/>
    </source>
</evidence>